<protein>
    <submittedName>
        <fullName evidence="8">GtrA family protein</fullName>
    </submittedName>
</protein>
<feature type="transmembrane region" description="Helical" evidence="6">
    <location>
        <begin position="87"/>
        <end position="105"/>
    </location>
</feature>
<proteinExistence type="inferred from homology"/>
<keyword evidence="9" id="KW-1185">Reference proteome</keyword>
<dbReference type="PANTHER" id="PTHR38459:SF1">
    <property type="entry name" value="PROPHAGE BACTOPRENOL-LINKED GLUCOSE TRANSLOCASE HOMOLOG"/>
    <property type="match status" value="1"/>
</dbReference>
<evidence type="ECO:0000313" key="8">
    <source>
        <dbReference type="EMBL" id="MFD1411695.1"/>
    </source>
</evidence>
<dbReference type="RefSeq" id="WP_125650301.1">
    <property type="nucleotide sequence ID" value="NZ_JBHTOH010000085.1"/>
</dbReference>
<dbReference type="InterPro" id="IPR007267">
    <property type="entry name" value="GtrA_DPMS_TM"/>
</dbReference>
<dbReference type="Proteomes" id="UP001597191">
    <property type="component" value="Unassembled WGS sequence"/>
</dbReference>
<evidence type="ECO:0000256" key="6">
    <source>
        <dbReference type="SAM" id="Phobius"/>
    </source>
</evidence>
<comment type="similarity">
    <text evidence="2">Belongs to the GtrA family.</text>
</comment>
<comment type="subcellular location">
    <subcellularLocation>
        <location evidence="1">Membrane</location>
        <topology evidence="1">Multi-pass membrane protein</topology>
    </subcellularLocation>
</comment>
<evidence type="ECO:0000259" key="7">
    <source>
        <dbReference type="Pfam" id="PF04138"/>
    </source>
</evidence>
<feature type="transmembrane region" description="Helical" evidence="6">
    <location>
        <begin position="47"/>
        <end position="66"/>
    </location>
</feature>
<evidence type="ECO:0000256" key="2">
    <source>
        <dbReference type="ARBA" id="ARBA00009399"/>
    </source>
</evidence>
<evidence type="ECO:0000313" key="9">
    <source>
        <dbReference type="Proteomes" id="UP001597191"/>
    </source>
</evidence>
<gene>
    <name evidence="8" type="ORF">ACFQ4R_08870</name>
</gene>
<dbReference type="InterPro" id="IPR051401">
    <property type="entry name" value="GtrA_CellWall_Glycosyl"/>
</dbReference>
<keyword evidence="5 6" id="KW-0472">Membrane</keyword>
<keyword evidence="3 6" id="KW-0812">Transmembrane</keyword>
<organism evidence="8 9">
    <name type="scientific">Lapidilactobacillus gannanensis</name>
    <dbReference type="NCBI Taxonomy" id="2486002"/>
    <lineage>
        <taxon>Bacteria</taxon>
        <taxon>Bacillati</taxon>
        <taxon>Bacillota</taxon>
        <taxon>Bacilli</taxon>
        <taxon>Lactobacillales</taxon>
        <taxon>Lactobacillaceae</taxon>
        <taxon>Lapidilactobacillus</taxon>
    </lineage>
</organism>
<keyword evidence="4 6" id="KW-1133">Transmembrane helix</keyword>
<feature type="domain" description="GtrA/DPMS transmembrane" evidence="7">
    <location>
        <begin position="21"/>
        <end position="133"/>
    </location>
</feature>
<dbReference type="Pfam" id="PF04138">
    <property type="entry name" value="GtrA_DPMS_TM"/>
    <property type="match status" value="1"/>
</dbReference>
<accession>A0ABW4BQ30</accession>
<evidence type="ECO:0000256" key="5">
    <source>
        <dbReference type="ARBA" id="ARBA00023136"/>
    </source>
</evidence>
<name>A0ABW4BQ30_9LACO</name>
<dbReference type="PANTHER" id="PTHR38459">
    <property type="entry name" value="PROPHAGE BACTOPRENOL-LINKED GLUCOSE TRANSLOCASE HOMOLOG"/>
    <property type="match status" value="1"/>
</dbReference>
<evidence type="ECO:0000256" key="4">
    <source>
        <dbReference type="ARBA" id="ARBA00022989"/>
    </source>
</evidence>
<sequence length="151" mass="17707">MKENLFIKRLLQNKLIQQFVKFGLVGGLNTILTMIIYYLTYQYIGPSLANGLGFFLTSILGIYLNFKYVFKSDHFTAWTLVKYYTTYGIAMLISMYIPHLWVNVWGLSAKIAPWISLIITIPFNFVLMRIWVFRKKKTSTPSEKPEIEHHI</sequence>
<feature type="transmembrane region" description="Helical" evidence="6">
    <location>
        <begin position="111"/>
        <end position="132"/>
    </location>
</feature>
<dbReference type="EMBL" id="JBHTOH010000085">
    <property type="protein sequence ID" value="MFD1411695.1"/>
    <property type="molecule type" value="Genomic_DNA"/>
</dbReference>
<feature type="transmembrane region" description="Helical" evidence="6">
    <location>
        <begin position="20"/>
        <end position="41"/>
    </location>
</feature>
<evidence type="ECO:0000256" key="3">
    <source>
        <dbReference type="ARBA" id="ARBA00022692"/>
    </source>
</evidence>
<reference evidence="9" key="1">
    <citation type="journal article" date="2019" name="Int. J. Syst. Evol. Microbiol.">
        <title>The Global Catalogue of Microorganisms (GCM) 10K type strain sequencing project: providing services to taxonomists for standard genome sequencing and annotation.</title>
        <authorList>
            <consortium name="The Broad Institute Genomics Platform"/>
            <consortium name="The Broad Institute Genome Sequencing Center for Infectious Disease"/>
            <person name="Wu L."/>
            <person name="Ma J."/>
        </authorList>
    </citation>
    <scope>NUCLEOTIDE SEQUENCE [LARGE SCALE GENOMIC DNA]</scope>
    <source>
        <strain evidence="9">CCM 8937</strain>
    </source>
</reference>
<comment type="caution">
    <text evidence="8">The sequence shown here is derived from an EMBL/GenBank/DDBJ whole genome shotgun (WGS) entry which is preliminary data.</text>
</comment>
<evidence type="ECO:0000256" key="1">
    <source>
        <dbReference type="ARBA" id="ARBA00004141"/>
    </source>
</evidence>